<dbReference type="AlphaFoldDB" id="A0AAE0H8F1"/>
<evidence type="ECO:0000256" key="1">
    <source>
        <dbReference type="SAM" id="MobiDB-lite"/>
    </source>
</evidence>
<gene>
    <name evidence="2" type="ORF">B0H64DRAFT_468637</name>
</gene>
<comment type="caution">
    <text evidence="2">The sequence shown here is derived from an EMBL/GenBank/DDBJ whole genome shotgun (WGS) entry which is preliminary data.</text>
</comment>
<organism evidence="2 3">
    <name type="scientific">Chaetomium fimeti</name>
    <dbReference type="NCBI Taxonomy" id="1854472"/>
    <lineage>
        <taxon>Eukaryota</taxon>
        <taxon>Fungi</taxon>
        <taxon>Dikarya</taxon>
        <taxon>Ascomycota</taxon>
        <taxon>Pezizomycotina</taxon>
        <taxon>Sordariomycetes</taxon>
        <taxon>Sordariomycetidae</taxon>
        <taxon>Sordariales</taxon>
        <taxon>Chaetomiaceae</taxon>
        <taxon>Chaetomium</taxon>
    </lineage>
</organism>
<feature type="compositionally biased region" description="Low complexity" evidence="1">
    <location>
        <begin position="158"/>
        <end position="168"/>
    </location>
</feature>
<dbReference type="Proteomes" id="UP001278766">
    <property type="component" value="Unassembled WGS sequence"/>
</dbReference>
<accession>A0AAE0H8F1</accession>
<dbReference type="GeneID" id="87844711"/>
<dbReference type="EMBL" id="JAUEPN010000008">
    <property type="protein sequence ID" value="KAK3291877.1"/>
    <property type="molecule type" value="Genomic_DNA"/>
</dbReference>
<feature type="region of interest" description="Disordered" evidence="1">
    <location>
        <begin position="144"/>
        <end position="169"/>
    </location>
</feature>
<proteinExistence type="predicted"/>
<evidence type="ECO:0000313" key="2">
    <source>
        <dbReference type="EMBL" id="KAK3291877.1"/>
    </source>
</evidence>
<keyword evidence="3" id="KW-1185">Reference proteome</keyword>
<reference evidence="2" key="1">
    <citation type="journal article" date="2023" name="Mol. Phylogenet. Evol.">
        <title>Genome-scale phylogeny and comparative genomics of the fungal order Sordariales.</title>
        <authorList>
            <person name="Hensen N."/>
            <person name="Bonometti L."/>
            <person name="Westerberg I."/>
            <person name="Brannstrom I.O."/>
            <person name="Guillou S."/>
            <person name="Cros-Aarteil S."/>
            <person name="Calhoun S."/>
            <person name="Haridas S."/>
            <person name="Kuo A."/>
            <person name="Mondo S."/>
            <person name="Pangilinan J."/>
            <person name="Riley R."/>
            <person name="LaButti K."/>
            <person name="Andreopoulos B."/>
            <person name="Lipzen A."/>
            <person name="Chen C."/>
            <person name="Yan M."/>
            <person name="Daum C."/>
            <person name="Ng V."/>
            <person name="Clum A."/>
            <person name="Steindorff A."/>
            <person name="Ohm R.A."/>
            <person name="Martin F."/>
            <person name="Silar P."/>
            <person name="Natvig D.O."/>
            <person name="Lalanne C."/>
            <person name="Gautier V."/>
            <person name="Ament-Velasquez S.L."/>
            <person name="Kruys A."/>
            <person name="Hutchinson M.I."/>
            <person name="Powell A.J."/>
            <person name="Barry K."/>
            <person name="Miller A.N."/>
            <person name="Grigoriev I.V."/>
            <person name="Debuchy R."/>
            <person name="Gladieux P."/>
            <person name="Hiltunen Thoren M."/>
            <person name="Johannesson H."/>
        </authorList>
    </citation>
    <scope>NUCLEOTIDE SEQUENCE</scope>
    <source>
        <strain evidence="2">CBS 168.71</strain>
    </source>
</reference>
<reference evidence="2" key="2">
    <citation type="submission" date="2023-06" db="EMBL/GenBank/DDBJ databases">
        <authorList>
            <consortium name="Lawrence Berkeley National Laboratory"/>
            <person name="Haridas S."/>
            <person name="Hensen N."/>
            <person name="Bonometti L."/>
            <person name="Westerberg I."/>
            <person name="Brannstrom I.O."/>
            <person name="Guillou S."/>
            <person name="Cros-Aarteil S."/>
            <person name="Calhoun S."/>
            <person name="Kuo A."/>
            <person name="Mondo S."/>
            <person name="Pangilinan J."/>
            <person name="Riley R."/>
            <person name="Labutti K."/>
            <person name="Andreopoulos B."/>
            <person name="Lipzen A."/>
            <person name="Chen C."/>
            <person name="Yanf M."/>
            <person name="Daum C."/>
            <person name="Ng V."/>
            <person name="Clum A."/>
            <person name="Steindorff A."/>
            <person name="Ohm R."/>
            <person name="Martin F."/>
            <person name="Silar P."/>
            <person name="Natvig D."/>
            <person name="Lalanne C."/>
            <person name="Gautier V."/>
            <person name="Ament-Velasquez S.L."/>
            <person name="Kruys A."/>
            <person name="Hutchinson M.I."/>
            <person name="Powell A.J."/>
            <person name="Barry K."/>
            <person name="Miller A.N."/>
            <person name="Grigoriev I.V."/>
            <person name="Debuchy R."/>
            <person name="Gladieux P."/>
            <person name="Thoren M.H."/>
            <person name="Johannesson H."/>
        </authorList>
    </citation>
    <scope>NUCLEOTIDE SEQUENCE</scope>
    <source>
        <strain evidence="2">CBS 168.71</strain>
    </source>
</reference>
<sequence length="402" mass="45056">MAPKIYSAQTPADLAALTDEQSGLLAQLDTQELKSSASRWSNRHLIAYRLLTSPETTVLEAFKTDHENQCPVCRPGESGCLQKLNPDKTKAITEKDNPHDFTRVTECELMELPDGFFWIALARTCRTELLDEVRVQPQRERKPVEKEGFVNSSTAIDGPSSPVVSSGSEFEDSIVSADNLGEDEHEELRSKPEDATVNLISCFLRYALSGCLLQDRKGRREVQPRTDRLKAKARISGVKDIAAEDDGGICVAQRRLNGWGTQHPYLALVEAKRAFKYIHFDDQTGKSKPIVSNETLAQYLGEAVITWKANRNLLAQDVFLIAATNVYVRFVHFRFGSDYEQYVDATNVEVQRALVDDPARDTCVHMQATKWFNLASARGRRGALCHVLALLRWHQAHGVLVD</sequence>
<protein>
    <submittedName>
        <fullName evidence="2">Uncharacterized protein</fullName>
    </submittedName>
</protein>
<dbReference type="RefSeq" id="XP_062655391.1">
    <property type="nucleotide sequence ID" value="XM_062807763.1"/>
</dbReference>
<evidence type="ECO:0000313" key="3">
    <source>
        <dbReference type="Proteomes" id="UP001278766"/>
    </source>
</evidence>
<name>A0AAE0H8F1_9PEZI</name>